<accession>N6WWA2</accession>
<dbReference type="InterPro" id="IPR001763">
    <property type="entry name" value="Rhodanese-like_dom"/>
</dbReference>
<dbReference type="OrthoDB" id="176845at2"/>
<evidence type="ECO:0000313" key="4">
    <source>
        <dbReference type="EMBL" id="ENO15866.1"/>
    </source>
</evidence>
<dbReference type="HOGENOM" id="CLU_094703_0_0_6"/>
<feature type="region of interest" description="Disordered" evidence="1">
    <location>
        <begin position="40"/>
        <end position="60"/>
    </location>
</feature>
<keyword evidence="2" id="KW-0732">Signal</keyword>
<organism evidence="4 5">
    <name type="scientific">Marinobacter nanhaiticus D15-8W</name>
    <dbReference type="NCBI Taxonomy" id="626887"/>
    <lineage>
        <taxon>Bacteria</taxon>
        <taxon>Pseudomonadati</taxon>
        <taxon>Pseudomonadota</taxon>
        <taxon>Gammaproteobacteria</taxon>
        <taxon>Pseudomonadales</taxon>
        <taxon>Marinobacteraceae</taxon>
        <taxon>Marinobacter</taxon>
    </lineage>
</organism>
<dbReference type="InterPro" id="IPR036873">
    <property type="entry name" value="Rhodanese-like_dom_sf"/>
</dbReference>
<feature type="chain" id="PRO_5004127353" evidence="2">
    <location>
        <begin position="21"/>
        <end position="193"/>
    </location>
</feature>
<sequence length="193" mass="21901">MFRPLLNLALLVTFAFPAMAETTPEPARQAPNAEDTLFTSEGFRQDRYRSPTPASAPGARTVDTETLQSLLEQNPDLVLIDVINVEYRHDRFLQDDPHHTIPQAYWLPNTGKGSLDTLWHDYLMDNLARLTANDPEQPVVVFCKSDCWLSWNAAKRITEAGYNNVYWYRDGIDSWVAAGLPTRTVEPVDPKHS</sequence>
<dbReference type="SUPFAM" id="SSF52821">
    <property type="entry name" value="Rhodanese/Cell cycle control phosphatase"/>
    <property type="match status" value="1"/>
</dbReference>
<name>N6WWA2_9GAMM</name>
<feature type="signal peptide" evidence="2">
    <location>
        <begin position="1"/>
        <end position="20"/>
    </location>
</feature>
<dbReference type="CDD" id="cd00158">
    <property type="entry name" value="RHOD"/>
    <property type="match status" value="1"/>
</dbReference>
<dbReference type="eggNOG" id="COG0607">
    <property type="taxonomic scope" value="Bacteria"/>
</dbReference>
<evidence type="ECO:0000313" key="5">
    <source>
        <dbReference type="Proteomes" id="UP000013165"/>
    </source>
</evidence>
<keyword evidence="5" id="KW-1185">Reference proteome</keyword>
<gene>
    <name evidence="4" type="ORF">J057_10956</name>
</gene>
<feature type="domain" description="Rhodanese" evidence="3">
    <location>
        <begin position="123"/>
        <end position="184"/>
    </location>
</feature>
<dbReference type="PATRIC" id="fig|626887.3.peg.2197"/>
<evidence type="ECO:0000256" key="2">
    <source>
        <dbReference type="SAM" id="SignalP"/>
    </source>
</evidence>
<dbReference type="Pfam" id="PF00581">
    <property type="entry name" value="Rhodanese"/>
    <property type="match status" value="1"/>
</dbReference>
<dbReference type="InterPro" id="IPR022376">
    <property type="entry name" value="PQQ_CXXCW"/>
</dbReference>
<dbReference type="AlphaFoldDB" id="N6WWA2"/>
<dbReference type="SMART" id="SM00450">
    <property type="entry name" value="RHOD"/>
    <property type="match status" value="1"/>
</dbReference>
<dbReference type="NCBIfam" id="TIGR03865">
    <property type="entry name" value="PQQ_CXXCW"/>
    <property type="match status" value="1"/>
</dbReference>
<dbReference type="EMBL" id="APLQ01000011">
    <property type="protein sequence ID" value="ENO15866.1"/>
    <property type="molecule type" value="Genomic_DNA"/>
</dbReference>
<evidence type="ECO:0000259" key="3">
    <source>
        <dbReference type="PROSITE" id="PS50206"/>
    </source>
</evidence>
<dbReference type="Proteomes" id="UP000013165">
    <property type="component" value="Unassembled WGS sequence"/>
</dbReference>
<protein>
    <submittedName>
        <fullName evidence="4">PQQ-dependent catabolism-associated CXXCW motif protein</fullName>
    </submittedName>
</protein>
<evidence type="ECO:0000256" key="1">
    <source>
        <dbReference type="SAM" id="MobiDB-lite"/>
    </source>
</evidence>
<dbReference type="STRING" id="626887.J057_10956"/>
<proteinExistence type="predicted"/>
<dbReference type="RefSeq" id="WP_004580156.1">
    <property type="nucleotide sequence ID" value="NZ_AP028878.1"/>
</dbReference>
<dbReference type="PROSITE" id="PS50206">
    <property type="entry name" value="RHODANESE_3"/>
    <property type="match status" value="1"/>
</dbReference>
<comment type="caution">
    <text evidence="4">The sequence shown here is derived from an EMBL/GenBank/DDBJ whole genome shotgun (WGS) entry which is preliminary data.</text>
</comment>
<reference evidence="4 5" key="1">
    <citation type="journal article" date="2013" name="Genome Announc.">
        <title>Genome Sequence of the Polycyclic Aromatic Hydrocarbon-Degrading Bacterium Strain Marinobacter nanhaiticus D15-8WT.</title>
        <authorList>
            <person name="Cui Z."/>
            <person name="Gao W."/>
            <person name="Li Q."/>
            <person name="Xu G."/>
            <person name="Zheng L."/>
        </authorList>
    </citation>
    <scope>NUCLEOTIDE SEQUENCE [LARGE SCALE GENOMIC DNA]</scope>
    <source>
        <strain evidence="4 5">D15-8W</strain>
    </source>
</reference>
<dbReference type="Gene3D" id="3.40.250.10">
    <property type="entry name" value="Rhodanese-like domain"/>
    <property type="match status" value="1"/>
</dbReference>